<accession>A0A7K4HQ04</accession>
<proteinExistence type="predicted"/>
<gene>
    <name evidence="2" type="ORF">HWN36_08010</name>
</gene>
<protein>
    <submittedName>
        <fullName evidence="2">Uncharacterized protein</fullName>
    </submittedName>
</protein>
<dbReference type="OrthoDB" id="107838at2157"/>
<dbReference type="Gene3D" id="2.60.40.1240">
    <property type="match status" value="1"/>
</dbReference>
<sequence length="526" mass="56495">MQYHTICLHVPALVLVLVLLCAAPAAGWSDPAGLQLPPFGVGNGSVGEINPLLGNGAAAGTPETTLSPPDSGDYAAMAEYLVDITRGRFSGAGAGASGVTVSTFEVITDADLADPAHLGRGQAVKVDVVMNASRDVLAGSLWGHEVDATRIAEAFYSGDLKGKTAFVAVFFREKRTGAYTSKFILTAKDASRFGNAWEGSSYIRCADWSDAVVRGSGVPYEDPEAAMEPLQEAEAKEQVPCDYDTLKRAGTEAASSIASTVSEMSIRADDQDYATVSKLAMELTGSAKSCSAEFRAYAVPDDLEHVKARFVEAFECYDRAGSAIWYGATFADADHIDLGNTYLAEGQDSLNAALEGMNLRTIEDTTLTLRTTELYPGALKIGEPYRFMDTRQVNKISVRPRSTTTWKSFETGSGTDVKVYQAPYGKQYLFVLMEVNHIGYYGGGSSKYRTPSPTDFTLIAGGEEYRSSQPSAYMRGIGSVYASTSIDRSDYSSGYLVFEVPESADPAEAYLRLSIRGIGTQIWKLS</sequence>
<evidence type="ECO:0000313" key="3">
    <source>
        <dbReference type="Proteomes" id="UP000570823"/>
    </source>
</evidence>
<keyword evidence="3" id="KW-1185">Reference proteome</keyword>
<dbReference type="AlphaFoldDB" id="A0A7K4HQ04"/>
<organism evidence="2 3">
    <name type="scientific">Methanofollis tationis</name>
    <dbReference type="NCBI Taxonomy" id="81417"/>
    <lineage>
        <taxon>Archaea</taxon>
        <taxon>Methanobacteriati</taxon>
        <taxon>Methanobacteriota</taxon>
        <taxon>Stenosarchaea group</taxon>
        <taxon>Methanomicrobia</taxon>
        <taxon>Methanomicrobiales</taxon>
        <taxon>Methanomicrobiaceae</taxon>
        <taxon>Methanofollis</taxon>
    </lineage>
</organism>
<name>A0A7K4HQ04_9EURY</name>
<dbReference type="InterPro" id="IPR029050">
    <property type="entry name" value="Immunoprotect_excell_Ig-like"/>
</dbReference>
<reference evidence="2 3" key="1">
    <citation type="submission" date="2020-06" db="EMBL/GenBank/DDBJ databases">
        <title>Methanofollis fontis sp. nov., a methanogen isolated from marine sediments near a cold seep at Four-Way Closure Ridge offshore southwestern Taiwan.</title>
        <authorList>
            <person name="Chen S.-C."/>
            <person name="Teng N.-H."/>
            <person name="Lin Y.-S."/>
            <person name="Lai M.-C."/>
            <person name="Chen H.-H."/>
            <person name="Wang C.-C."/>
        </authorList>
    </citation>
    <scope>NUCLEOTIDE SEQUENCE [LARGE SCALE GENOMIC DNA]</scope>
    <source>
        <strain evidence="2 3">DSM 2702</strain>
    </source>
</reference>
<comment type="caution">
    <text evidence="2">The sequence shown here is derived from an EMBL/GenBank/DDBJ whole genome shotgun (WGS) entry which is preliminary data.</text>
</comment>
<evidence type="ECO:0000313" key="2">
    <source>
        <dbReference type="EMBL" id="NVO67252.1"/>
    </source>
</evidence>
<dbReference type="RefSeq" id="WP_176788863.1">
    <property type="nucleotide sequence ID" value="NZ_JABXWR010000001.1"/>
</dbReference>
<evidence type="ECO:0000256" key="1">
    <source>
        <dbReference type="ARBA" id="ARBA00022729"/>
    </source>
</evidence>
<dbReference type="EMBL" id="JABXWR010000001">
    <property type="protein sequence ID" value="NVO67252.1"/>
    <property type="molecule type" value="Genomic_DNA"/>
</dbReference>
<keyword evidence="1" id="KW-0732">Signal</keyword>
<dbReference type="Proteomes" id="UP000570823">
    <property type="component" value="Unassembled WGS sequence"/>
</dbReference>